<proteinExistence type="inferred from homology"/>
<dbReference type="InterPro" id="IPR011053">
    <property type="entry name" value="Single_hybrid_motif"/>
</dbReference>
<comment type="function">
    <text evidence="3">The glycine cleavage system catalyzes the degradation of glycine. The H protein shuttles the methylamine group of glycine from the P protein to the T protein.</text>
</comment>
<evidence type="ECO:0000259" key="5">
    <source>
        <dbReference type="PROSITE" id="PS50968"/>
    </source>
</evidence>
<dbReference type="SUPFAM" id="SSF51230">
    <property type="entry name" value="Single hybrid motif"/>
    <property type="match status" value="1"/>
</dbReference>
<accession>V9HMH2</accession>
<dbReference type="PANTHER" id="PTHR11715">
    <property type="entry name" value="GLYCINE CLEAVAGE SYSTEM H PROTEIN"/>
    <property type="match status" value="1"/>
</dbReference>
<dbReference type="PROSITE" id="PS00189">
    <property type="entry name" value="LIPOYL"/>
    <property type="match status" value="1"/>
</dbReference>
<dbReference type="GO" id="GO:0005829">
    <property type="term" value="C:cytosol"/>
    <property type="evidence" value="ECO:0007669"/>
    <property type="project" value="TreeGrafter"/>
</dbReference>
<dbReference type="RefSeq" id="WP_002642014.1">
    <property type="nucleotide sequence ID" value="NZ_CP019448.1"/>
</dbReference>
<comment type="cofactor">
    <cofactor evidence="3">
        <name>(R)-lipoate</name>
        <dbReference type="ChEBI" id="CHEBI:83088"/>
    </cofactor>
    <text evidence="3">Binds 1 lipoyl cofactor covalently.</text>
</comment>
<evidence type="ECO:0000256" key="3">
    <source>
        <dbReference type="HAMAP-Rule" id="MF_00272"/>
    </source>
</evidence>
<dbReference type="KEGG" id="smur:BWP33_05335"/>
<protein>
    <recommendedName>
        <fullName evidence="3">Glycine cleavage system H protein</fullName>
    </recommendedName>
</protein>
<comment type="caution">
    <text evidence="6">The sequence shown here is derived from an EMBL/GenBank/DDBJ whole genome shotgun (WGS) entry which is preliminary data.</text>
</comment>
<dbReference type="Gene3D" id="2.40.50.100">
    <property type="match status" value="1"/>
</dbReference>
<keyword evidence="2 3" id="KW-0450">Lipoyl</keyword>
<comment type="similarity">
    <text evidence="1 3">Belongs to the GcvH family.</text>
</comment>
<dbReference type="InterPro" id="IPR000089">
    <property type="entry name" value="Biotin_lipoyl"/>
</dbReference>
<dbReference type="GO" id="GO:0009249">
    <property type="term" value="P:protein lipoylation"/>
    <property type="evidence" value="ECO:0007669"/>
    <property type="project" value="TreeGrafter"/>
</dbReference>
<organism evidence="6 7">
    <name type="scientific">Simonsiella muelleri ATCC 29453</name>
    <dbReference type="NCBI Taxonomy" id="641147"/>
    <lineage>
        <taxon>Bacteria</taxon>
        <taxon>Pseudomonadati</taxon>
        <taxon>Pseudomonadota</taxon>
        <taxon>Betaproteobacteria</taxon>
        <taxon>Neisseriales</taxon>
        <taxon>Neisseriaceae</taxon>
        <taxon>Simonsiella</taxon>
    </lineage>
</organism>
<dbReference type="PROSITE" id="PS50968">
    <property type="entry name" value="BIOTINYL_LIPOYL"/>
    <property type="match status" value="1"/>
</dbReference>
<dbReference type="InterPro" id="IPR033753">
    <property type="entry name" value="GCV_H/Fam206"/>
</dbReference>
<evidence type="ECO:0000256" key="1">
    <source>
        <dbReference type="ARBA" id="ARBA00009249"/>
    </source>
</evidence>
<evidence type="ECO:0000313" key="7">
    <source>
        <dbReference type="Proteomes" id="UP000017813"/>
    </source>
</evidence>
<evidence type="ECO:0000313" key="6">
    <source>
        <dbReference type="EMBL" id="EFG31205.1"/>
    </source>
</evidence>
<dbReference type="NCBIfam" id="TIGR00527">
    <property type="entry name" value="gcvH"/>
    <property type="match status" value="1"/>
</dbReference>
<name>V9HMH2_9NEIS</name>
<dbReference type="OrthoDB" id="9796712at2"/>
<reference evidence="6 7" key="1">
    <citation type="submission" date="2010-03" db="EMBL/GenBank/DDBJ databases">
        <authorList>
            <consortium name="The Broad Institute Genome Sequencing Platform"/>
            <person name="Ward D."/>
            <person name="Earl A."/>
            <person name="Feldgarden M."/>
            <person name="Gevers D."/>
            <person name="Young S."/>
            <person name="Zeng Q."/>
            <person name="Koehrsen M."/>
            <person name="Alvarado L."/>
            <person name="Berlin A.M."/>
            <person name="Borenstein D."/>
            <person name="Chapman S.B."/>
            <person name="Chen Z."/>
            <person name="Engels R."/>
            <person name="Freedman E."/>
            <person name="Gellesch M."/>
            <person name="Goldberg J."/>
            <person name="Griggs A."/>
            <person name="Gujja S."/>
            <person name="Heilman E.R."/>
            <person name="Heiman D.I."/>
            <person name="Hepburn T.A."/>
            <person name="Howarth C."/>
            <person name="Jen D."/>
            <person name="Larson L."/>
            <person name="Mehta T."/>
            <person name="Park D."/>
            <person name="Pearson M."/>
            <person name="Richards J."/>
            <person name="Roberts A."/>
            <person name="Saif S."/>
            <person name="Shea T.D."/>
            <person name="Shenoy N."/>
            <person name="Sisk P."/>
            <person name="Stolte C."/>
            <person name="Sykes S.N."/>
            <person name="Walk T."/>
            <person name="White J."/>
            <person name="Yandava C."/>
            <person name="Izard J."/>
            <person name="Baranova O.V."/>
            <person name="Blanton J.M."/>
            <person name="Tanner A.C."/>
            <person name="Dewhirst F."/>
            <person name="Haas B."/>
            <person name="Nusbaum C."/>
            <person name="Birren B."/>
        </authorList>
    </citation>
    <scope>NUCLEOTIDE SEQUENCE [LARGE SCALE GENOMIC DNA]</scope>
    <source>
        <strain evidence="6 7">ATCC 29453</strain>
    </source>
</reference>
<dbReference type="GO" id="GO:0019464">
    <property type="term" value="P:glycine decarboxylation via glycine cleavage system"/>
    <property type="evidence" value="ECO:0007669"/>
    <property type="project" value="UniProtKB-UniRule"/>
</dbReference>
<dbReference type="STRING" id="641147.HMPREF9021_01038"/>
<sequence length="128" mass="14071">MSNHPENLRYTAEHVWVRDNGNGTFTVGVTDFAQNALNDVVFVQLPLVDTAVVADEAIGLLESVKSASDVFAPVSGNIVQVNEKLALSPELINTHPYDEGWLFQICPNNAADVNQLLNFNDYQKIITV</sequence>
<feature type="domain" description="Lipoyl-binding" evidence="5">
    <location>
        <begin position="24"/>
        <end position="106"/>
    </location>
</feature>
<dbReference type="AlphaFoldDB" id="V9HMH2"/>
<evidence type="ECO:0000256" key="2">
    <source>
        <dbReference type="ARBA" id="ARBA00022823"/>
    </source>
</evidence>
<dbReference type="GO" id="GO:0005960">
    <property type="term" value="C:glycine cleavage complex"/>
    <property type="evidence" value="ECO:0007669"/>
    <property type="project" value="InterPro"/>
</dbReference>
<dbReference type="EMBL" id="ADCY02000034">
    <property type="protein sequence ID" value="EFG31205.1"/>
    <property type="molecule type" value="Genomic_DNA"/>
</dbReference>
<dbReference type="Pfam" id="PF01597">
    <property type="entry name" value="GCV_H"/>
    <property type="match status" value="1"/>
</dbReference>
<dbReference type="InterPro" id="IPR003016">
    <property type="entry name" value="2-oxoA_DH_lipoyl-BS"/>
</dbReference>
<gene>
    <name evidence="3" type="primary">gcvH</name>
    <name evidence="6" type="ORF">HMPREF9021_01038</name>
</gene>
<dbReference type="eggNOG" id="COG0509">
    <property type="taxonomic scope" value="Bacteria"/>
</dbReference>
<evidence type="ECO:0000256" key="4">
    <source>
        <dbReference type="PIRSR" id="PIRSR617453-50"/>
    </source>
</evidence>
<comment type="subunit">
    <text evidence="3">The glycine cleavage system is composed of four proteins: P, T, L and H.</text>
</comment>
<dbReference type="PANTHER" id="PTHR11715:SF3">
    <property type="entry name" value="GLYCINE CLEAVAGE SYSTEM H PROTEIN-RELATED"/>
    <property type="match status" value="1"/>
</dbReference>
<dbReference type="Proteomes" id="UP000017813">
    <property type="component" value="Unassembled WGS sequence"/>
</dbReference>
<reference evidence="6 7" key="2">
    <citation type="submission" date="2011-10" db="EMBL/GenBank/DDBJ databases">
        <title>The Genome Sequence of Simonsiella muelleri ATCC 29453.</title>
        <authorList>
            <consortium name="The Broad Institute Genome Sequencing Platform"/>
            <consortium name="The Broad Institute Genome Sequencing Center for Infectious Disease"/>
            <person name="Earl A."/>
            <person name="Ward D."/>
            <person name="Feldgarden M."/>
            <person name="Gevers D."/>
            <person name="Izard J."/>
            <person name="Baranova O.V."/>
            <person name="Blanton J.M."/>
            <person name="Tanner A.C."/>
            <person name="Dewhirst F."/>
            <person name="Young S.K."/>
            <person name="Zeng Q."/>
            <person name="Gargeya S."/>
            <person name="Fitzgerald M."/>
            <person name="Haas B."/>
            <person name="Abouelleil A."/>
            <person name="Alvarado L."/>
            <person name="Arachchi H.M."/>
            <person name="Berlin A."/>
            <person name="Brown A."/>
            <person name="Chapman S.B."/>
            <person name="Chen Z."/>
            <person name="Dunbar C."/>
            <person name="Freedman E."/>
            <person name="Gearin G."/>
            <person name="Goldberg J."/>
            <person name="Griggs A."/>
            <person name="Gujja S."/>
            <person name="Heiman D."/>
            <person name="Howarth C."/>
            <person name="Larson L."/>
            <person name="Lui A."/>
            <person name="MacDonald P.J.P."/>
            <person name="Montmayeur A."/>
            <person name="Murphy C."/>
            <person name="Neiman D."/>
            <person name="Pearson M."/>
            <person name="Priest M."/>
            <person name="Roberts A."/>
            <person name="Saif S."/>
            <person name="Shea T."/>
            <person name="Shenoy N."/>
            <person name="Sisk P."/>
            <person name="Stolte C."/>
            <person name="Sykes S."/>
            <person name="Wortman J."/>
            <person name="Nusbaum C."/>
            <person name="Birren B."/>
        </authorList>
    </citation>
    <scope>NUCLEOTIDE SEQUENCE [LARGE SCALE GENOMIC DNA]</scope>
    <source>
        <strain evidence="6 7">ATCC 29453</strain>
    </source>
</reference>
<keyword evidence="7" id="KW-1185">Reference proteome</keyword>
<feature type="modified residue" description="N6-lipoyllysine" evidence="3 4">
    <location>
        <position position="65"/>
    </location>
</feature>
<dbReference type="InterPro" id="IPR002930">
    <property type="entry name" value="GCV_H"/>
</dbReference>
<dbReference type="CDD" id="cd06848">
    <property type="entry name" value="GCS_H"/>
    <property type="match status" value="1"/>
</dbReference>
<dbReference type="HAMAP" id="MF_00272">
    <property type="entry name" value="GcvH"/>
    <property type="match status" value="1"/>
</dbReference>
<dbReference type="HOGENOM" id="CLU_097408_2_2_4"/>
<dbReference type="InterPro" id="IPR017453">
    <property type="entry name" value="GCV_H_sub"/>
</dbReference>
<dbReference type="NCBIfam" id="NF002270">
    <property type="entry name" value="PRK01202.1"/>
    <property type="match status" value="1"/>
</dbReference>